<proteinExistence type="predicted"/>
<keyword evidence="2" id="KW-0040">ANK repeat</keyword>
<dbReference type="Gene3D" id="1.25.40.20">
    <property type="entry name" value="Ankyrin repeat-containing domain"/>
    <property type="match status" value="2"/>
</dbReference>
<dbReference type="PROSITE" id="PS50088">
    <property type="entry name" value="ANK_REPEAT"/>
    <property type="match status" value="4"/>
</dbReference>
<dbReference type="EMBL" id="AP024483">
    <property type="protein sequence ID" value="BCS83757.1"/>
    <property type="molecule type" value="Genomic_DNA"/>
</dbReference>
<dbReference type="InterPro" id="IPR002110">
    <property type="entry name" value="Ankyrin_rpt"/>
</dbReference>
<dbReference type="PROSITE" id="PS50297">
    <property type="entry name" value="ANK_REP_REGION"/>
    <property type="match status" value="4"/>
</dbReference>
<dbReference type="PANTHER" id="PTHR24188:SF29">
    <property type="entry name" value="GH09064P"/>
    <property type="match status" value="1"/>
</dbReference>
<dbReference type="Pfam" id="PF12796">
    <property type="entry name" value="Ank_2"/>
    <property type="match status" value="1"/>
</dbReference>
<dbReference type="GeneID" id="80558962"/>
<evidence type="ECO:0000313" key="4">
    <source>
        <dbReference type="Proteomes" id="UP001321479"/>
    </source>
</evidence>
<evidence type="ECO:0000256" key="2">
    <source>
        <dbReference type="ARBA" id="ARBA00023043"/>
    </source>
</evidence>
<reference evidence="3 4" key="1">
    <citation type="submission" date="2021-02" db="EMBL/GenBank/DDBJ databases">
        <title>Cotonvirus japonicus, which uses Golgi apparatus of host cells for its virion factory, phylogenetically links tailed tupanvirus and icosahedral mimivirus.</title>
        <authorList>
            <person name="Takahashi H."/>
            <person name="Fukaya S."/>
            <person name="Song C."/>
            <person name="Murata K."/>
            <person name="Takemura M."/>
        </authorList>
    </citation>
    <scope>NUCLEOTIDE SEQUENCE [LARGE SCALE GENOMIC DNA]</scope>
</reference>
<evidence type="ECO:0000256" key="1">
    <source>
        <dbReference type="ARBA" id="ARBA00022737"/>
    </source>
</evidence>
<organism evidence="3 4">
    <name type="scientific">Cotonvirus japonicus</name>
    <dbReference type="NCBI Taxonomy" id="2811091"/>
    <lineage>
        <taxon>Viruses</taxon>
        <taxon>Varidnaviria</taxon>
        <taxon>Bamfordvirae</taxon>
        <taxon>Nucleocytoviricota</taxon>
        <taxon>Megaviricetes</taxon>
        <taxon>Imitervirales</taxon>
        <taxon>Mimiviridae</taxon>
        <taxon>Megamimivirinae</taxon>
        <taxon>Cotonvirus</taxon>
        <taxon>Cotonvirus japonicum</taxon>
    </lineage>
</organism>
<dbReference type="SMART" id="SM00248">
    <property type="entry name" value="ANK"/>
    <property type="match status" value="5"/>
</dbReference>
<sequence>MSTKLYFKITNESECHNGFKYVNGLNILREEFNNDPKASCVGGRLYFTKPKHICKYLDYGVYLREIYLPTDNPDFKIVKDPSGDKYGANMIILGERRDLKDIKTWKHMISIGIDIHADDDYALIKVSEYGYLEVVKYLVEHGANIHAKDDGALRKASSNGHLEVVKYLVKNGADIHADDNDALGWASQNGHIQVVKYLIESGADIHADDDLALREASENGHLEVVKYLVKNGANIHAYNDYALIWSSENEHLEVVKYLVEQAKKSAEYY</sequence>
<protein>
    <submittedName>
        <fullName evidence="3">Repeat protein</fullName>
    </submittedName>
</protein>
<dbReference type="SUPFAM" id="SSF48403">
    <property type="entry name" value="Ankyrin repeat"/>
    <property type="match status" value="1"/>
</dbReference>
<keyword evidence="4" id="KW-1185">Reference proteome</keyword>
<keyword evidence="1" id="KW-0677">Repeat</keyword>
<dbReference type="PANTHER" id="PTHR24188">
    <property type="entry name" value="ANKYRIN REPEAT PROTEIN"/>
    <property type="match status" value="1"/>
</dbReference>
<dbReference type="RefSeq" id="YP_010842365.1">
    <property type="nucleotide sequence ID" value="NC_079139.1"/>
</dbReference>
<dbReference type="Pfam" id="PF13637">
    <property type="entry name" value="Ank_4"/>
    <property type="match status" value="1"/>
</dbReference>
<dbReference type="Proteomes" id="UP001321479">
    <property type="component" value="Segment"/>
</dbReference>
<name>A0ABM7NUK7_9VIRU</name>
<evidence type="ECO:0000313" key="3">
    <source>
        <dbReference type="EMBL" id="BCS83757.1"/>
    </source>
</evidence>
<accession>A0ABM7NUK7</accession>
<dbReference type="InterPro" id="IPR036770">
    <property type="entry name" value="Ankyrin_rpt-contain_sf"/>
</dbReference>